<dbReference type="PANTHER" id="PTHR22762:SF133">
    <property type="entry name" value="P-TYPE DOMAIN-CONTAINING PROTEIN"/>
    <property type="match status" value="1"/>
</dbReference>
<reference evidence="10 11" key="1">
    <citation type="submission" date="2019-07" db="EMBL/GenBank/DDBJ databases">
        <title>Draft genome assembly of a fouling barnacle, Amphibalanus amphitrite (Darwin, 1854): The first reference genome for Thecostraca.</title>
        <authorList>
            <person name="Kim W."/>
        </authorList>
    </citation>
    <scope>NUCLEOTIDE SEQUENCE [LARGE SCALE GENOMIC DNA]</scope>
    <source>
        <strain evidence="10">SNU_AA5</strain>
        <tissue evidence="10">Soma without cirri and trophi</tissue>
    </source>
</reference>
<evidence type="ECO:0000256" key="7">
    <source>
        <dbReference type="SAM" id="SignalP"/>
    </source>
</evidence>
<feature type="domain" description="Glycoside hydrolase family 31 TIM barrel" evidence="8">
    <location>
        <begin position="295"/>
        <end position="682"/>
    </location>
</feature>
<dbReference type="InterPro" id="IPR030458">
    <property type="entry name" value="Glyco_hydro_31_AS"/>
</dbReference>
<dbReference type="InterPro" id="IPR000322">
    <property type="entry name" value="Glyco_hydro_31_TIM"/>
</dbReference>
<keyword evidence="5 6" id="KW-0326">Glycosidase</keyword>
<dbReference type="GO" id="GO:0004558">
    <property type="term" value="F:alpha-1,4-glucosidase activity"/>
    <property type="evidence" value="ECO:0007669"/>
    <property type="project" value="TreeGrafter"/>
</dbReference>
<dbReference type="Gene3D" id="3.20.20.80">
    <property type="entry name" value="Glycosidases"/>
    <property type="match status" value="1"/>
</dbReference>
<evidence type="ECO:0000256" key="3">
    <source>
        <dbReference type="ARBA" id="ARBA00022801"/>
    </source>
</evidence>
<evidence type="ECO:0000256" key="6">
    <source>
        <dbReference type="RuleBase" id="RU361185"/>
    </source>
</evidence>
<keyword evidence="2 7" id="KW-0732">Signal</keyword>
<dbReference type="InterPro" id="IPR017853">
    <property type="entry name" value="GH"/>
</dbReference>
<dbReference type="CDD" id="cd14752">
    <property type="entry name" value="GH31_N"/>
    <property type="match status" value="1"/>
</dbReference>
<dbReference type="InterPro" id="IPR030459">
    <property type="entry name" value="Glyco_hydro_31_CS"/>
</dbReference>
<name>A0A6A4WPH6_AMPAM</name>
<feature type="chain" id="PRO_5025622449" evidence="7">
    <location>
        <begin position="17"/>
        <end position="910"/>
    </location>
</feature>
<evidence type="ECO:0000259" key="9">
    <source>
        <dbReference type="Pfam" id="PF21365"/>
    </source>
</evidence>
<keyword evidence="11" id="KW-1185">Reference proteome</keyword>
<comment type="caution">
    <text evidence="10">The sequence shown here is derived from an EMBL/GenBank/DDBJ whole genome shotgun (WGS) entry which is preliminary data.</text>
</comment>
<evidence type="ECO:0000256" key="1">
    <source>
        <dbReference type="ARBA" id="ARBA00007806"/>
    </source>
</evidence>
<keyword evidence="3 6" id="KW-0378">Hydrolase</keyword>
<protein>
    <submittedName>
        <fullName evidence="10">Maltase-glucoamylase, intestinal</fullName>
    </submittedName>
</protein>
<feature type="domain" description="Glycosyl hydrolase family 31 C-terminal" evidence="9">
    <location>
        <begin position="690"/>
        <end position="780"/>
    </location>
</feature>
<dbReference type="PROSITE" id="PS00129">
    <property type="entry name" value="GLYCOSYL_HYDROL_F31_1"/>
    <property type="match status" value="1"/>
</dbReference>
<gene>
    <name evidence="10" type="primary">MGAM_2</name>
    <name evidence="10" type="ORF">FJT64_019614</name>
</gene>
<comment type="similarity">
    <text evidence="1 6">Belongs to the glycosyl hydrolase 31 family.</text>
</comment>
<dbReference type="GO" id="GO:0030246">
    <property type="term" value="F:carbohydrate binding"/>
    <property type="evidence" value="ECO:0007669"/>
    <property type="project" value="InterPro"/>
</dbReference>
<dbReference type="InterPro" id="IPR048395">
    <property type="entry name" value="Glyco_hydro_31_C"/>
</dbReference>
<dbReference type="Pfam" id="PF21365">
    <property type="entry name" value="Glyco_hydro_31_3rd"/>
    <property type="match status" value="1"/>
</dbReference>
<organism evidence="10 11">
    <name type="scientific">Amphibalanus amphitrite</name>
    <name type="common">Striped barnacle</name>
    <name type="synonym">Balanus amphitrite</name>
    <dbReference type="NCBI Taxonomy" id="1232801"/>
    <lineage>
        <taxon>Eukaryota</taxon>
        <taxon>Metazoa</taxon>
        <taxon>Ecdysozoa</taxon>
        <taxon>Arthropoda</taxon>
        <taxon>Crustacea</taxon>
        <taxon>Multicrustacea</taxon>
        <taxon>Cirripedia</taxon>
        <taxon>Thoracica</taxon>
        <taxon>Thoracicalcarea</taxon>
        <taxon>Balanomorpha</taxon>
        <taxon>Balanoidea</taxon>
        <taxon>Balanidae</taxon>
        <taxon>Amphibalaninae</taxon>
        <taxon>Amphibalanus</taxon>
    </lineage>
</organism>
<evidence type="ECO:0000256" key="4">
    <source>
        <dbReference type="ARBA" id="ARBA00023180"/>
    </source>
</evidence>
<dbReference type="Proteomes" id="UP000440578">
    <property type="component" value="Unassembled WGS sequence"/>
</dbReference>
<evidence type="ECO:0000259" key="8">
    <source>
        <dbReference type="Pfam" id="PF01055"/>
    </source>
</evidence>
<dbReference type="PANTHER" id="PTHR22762">
    <property type="entry name" value="ALPHA-GLUCOSIDASE"/>
    <property type="match status" value="1"/>
</dbReference>
<dbReference type="CDD" id="cd06602">
    <property type="entry name" value="GH31_MGAM_SI_GAA"/>
    <property type="match status" value="1"/>
</dbReference>
<evidence type="ECO:0000256" key="2">
    <source>
        <dbReference type="ARBA" id="ARBA00022729"/>
    </source>
</evidence>
<dbReference type="Gene3D" id="2.60.40.1760">
    <property type="entry name" value="glycosyl hydrolase (family 31)"/>
    <property type="match status" value="1"/>
</dbReference>
<evidence type="ECO:0000256" key="5">
    <source>
        <dbReference type="ARBA" id="ARBA00023295"/>
    </source>
</evidence>
<dbReference type="SUPFAM" id="SSF51011">
    <property type="entry name" value="Glycosyl hydrolase domain"/>
    <property type="match status" value="1"/>
</dbReference>
<evidence type="ECO:0000313" key="10">
    <source>
        <dbReference type="EMBL" id="KAF0309267.1"/>
    </source>
</evidence>
<proteinExistence type="inferred from homology"/>
<dbReference type="Gene3D" id="2.60.40.1180">
    <property type="entry name" value="Golgi alpha-mannosidase II"/>
    <property type="match status" value="2"/>
</dbReference>
<keyword evidence="4" id="KW-0325">Glycoprotein</keyword>
<dbReference type="Pfam" id="PF01055">
    <property type="entry name" value="Glyco_hydro_31_2nd"/>
    <property type="match status" value="1"/>
</dbReference>
<accession>A0A6A4WPH6</accession>
<dbReference type="EMBL" id="VIIS01000420">
    <property type="protein sequence ID" value="KAF0309267.1"/>
    <property type="molecule type" value="Genomic_DNA"/>
</dbReference>
<dbReference type="PROSITE" id="PS00707">
    <property type="entry name" value="GLYCOSYL_HYDROL_F31_2"/>
    <property type="match status" value="1"/>
</dbReference>
<dbReference type="AlphaFoldDB" id="A0A6A4WPH6"/>
<evidence type="ECO:0000313" key="11">
    <source>
        <dbReference type="Proteomes" id="UP000440578"/>
    </source>
</evidence>
<dbReference type="SUPFAM" id="SSF74650">
    <property type="entry name" value="Galactose mutarotase-like"/>
    <property type="match status" value="1"/>
</dbReference>
<dbReference type="InterPro" id="IPR011013">
    <property type="entry name" value="Gal_mutarotase_sf_dom"/>
</dbReference>
<feature type="signal peptide" evidence="7">
    <location>
        <begin position="1"/>
        <end position="16"/>
    </location>
</feature>
<dbReference type="InterPro" id="IPR013780">
    <property type="entry name" value="Glyco_hydro_b"/>
</dbReference>
<dbReference type="GO" id="GO:0005975">
    <property type="term" value="P:carbohydrate metabolic process"/>
    <property type="evidence" value="ECO:0007669"/>
    <property type="project" value="InterPro"/>
</dbReference>
<dbReference type="SUPFAM" id="SSF51445">
    <property type="entry name" value="(Trans)glycosidases"/>
    <property type="match status" value="1"/>
</dbReference>
<dbReference type="OrthoDB" id="1334205at2759"/>
<sequence>MARLWTLLALLGAAVSAPLECPLPDGPDSADEATCGLYSACVWEQGGCRLADRVGYQLLEPPHVIHTGYELLLGRRDSEVTMFGDDVERLTVTAVEYDDNRMALTYRDTDAARYEVPVELDVPPLPTPPPSDPQYAITLTATEAGQTFGVQVTHRQRPVITSRPELVYGDQFIEATFLLGAADLYGFGENNHDSFRHDLEAGVTWPIFAHDHGPGFDVENLYGVHPFFLGIEDDSGSSFGVLILNSNAMEYRLFLLDGVPALTYRTTGGILDLYLFFGDSPLEVLQQYHRTIGLPVMPPYWGLGFQLCRWGYKSVQDIRDVRERMKAAEIPQDVQYSDIDYMDGKRDFTIDPNNFADLPTFIQELREEGVRFVLIYDPAIAADFGTYPTSDRGVEQDVFVKWPNASFIPENQCTGCGQYVAGKVWPDGPTLYPNFFANRTVQWWTNEIRRFRAAAGEPDGFWIDMNEPSSFDTNIGRVSHNSLRGALQCPHTALDYPPYTTRFVRSGFNPSGSMADHTICMASVHAADLDGAATSYYHYDVHSLYGWSESRATRAAVRATMAGRRSLIVSRSTFVGAGRWATHWTGDNTARWSDMKRSVVGILEFSMFGFPHVGADICGFGGETNENLCLRWTQLGAFYPFSRNHNTIGAAAQDPAMWPSVAAAARDALGLRYRLLPYLYTLFWRASEMGETVTRPLAFQFPSDPALRGVDTQFLWGDAVMVAPILDEASMTSVNVTFPAGQWWDLRSGALAYDADHSGGVLYQVALDEMIPVFGRGGAAVPTQRNATTTAASRANPFSLAVFGAQATGMLFWDDGETTDTFKDGSFYHCLFHFSDNTLDIQVTYNDTQWMPDPTLSEISFYGVPSEPSSVSADGVPLPADGVVYEPATGLLTVHTQLGMEANHRVVLNY</sequence>